<accession>A0A327QR21</accession>
<evidence type="ECO:0000256" key="1">
    <source>
        <dbReference type="SAM" id="SignalP"/>
    </source>
</evidence>
<feature type="signal peptide" evidence="1">
    <location>
        <begin position="1"/>
        <end position="25"/>
    </location>
</feature>
<name>A0A327QR21_9BACT</name>
<protein>
    <submittedName>
        <fullName evidence="2">Uncharacterized protein</fullName>
    </submittedName>
</protein>
<dbReference type="RefSeq" id="WP_111597289.1">
    <property type="nucleotide sequence ID" value="NZ_QLLL01000003.1"/>
</dbReference>
<keyword evidence="3" id="KW-1185">Reference proteome</keyword>
<evidence type="ECO:0000313" key="2">
    <source>
        <dbReference type="EMBL" id="RAJ06691.1"/>
    </source>
</evidence>
<dbReference type="Proteomes" id="UP000249547">
    <property type="component" value="Unassembled WGS sequence"/>
</dbReference>
<gene>
    <name evidence="2" type="ORF">LX64_01818</name>
</gene>
<feature type="chain" id="PRO_5016440658" evidence="1">
    <location>
        <begin position="26"/>
        <end position="96"/>
    </location>
</feature>
<evidence type="ECO:0000313" key="3">
    <source>
        <dbReference type="Proteomes" id="UP000249547"/>
    </source>
</evidence>
<organism evidence="2 3">
    <name type="scientific">Chitinophaga skermanii</name>
    <dbReference type="NCBI Taxonomy" id="331697"/>
    <lineage>
        <taxon>Bacteria</taxon>
        <taxon>Pseudomonadati</taxon>
        <taxon>Bacteroidota</taxon>
        <taxon>Chitinophagia</taxon>
        <taxon>Chitinophagales</taxon>
        <taxon>Chitinophagaceae</taxon>
        <taxon>Chitinophaga</taxon>
    </lineage>
</organism>
<keyword evidence="1" id="KW-0732">Signal</keyword>
<dbReference type="EMBL" id="QLLL01000003">
    <property type="protein sequence ID" value="RAJ06691.1"/>
    <property type="molecule type" value="Genomic_DNA"/>
</dbReference>
<proteinExistence type="predicted"/>
<reference evidence="2 3" key="1">
    <citation type="submission" date="2018-06" db="EMBL/GenBank/DDBJ databases">
        <title>Genomic Encyclopedia of Archaeal and Bacterial Type Strains, Phase II (KMG-II): from individual species to whole genera.</title>
        <authorList>
            <person name="Goeker M."/>
        </authorList>
    </citation>
    <scope>NUCLEOTIDE SEQUENCE [LARGE SCALE GENOMIC DNA]</scope>
    <source>
        <strain evidence="2 3">DSM 23857</strain>
    </source>
</reference>
<dbReference type="AlphaFoldDB" id="A0A327QR21"/>
<comment type="caution">
    <text evidence="2">The sequence shown here is derived from an EMBL/GenBank/DDBJ whole genome shotgun (WGS) entry which is preliminary data.</text>
</comment>
<sequence>MKKFPLALAAIIIALGSSLAVKAYASFNQSKAAAVGLYYWFTNGGTPFTVGLGTNHLSTAQATSLSCTKTVKPVTCATARATDSPTGTIVKRIYIK</sequence>